<accession>X1B631</accession>
<reference evidence="1" key="1">
    <citation type="journal article" date="2014" name="Front. Microbiol.">
        <title>High frequency of phylogenetically diverse reductive dehalogenase-homologous genes in deep subseafloor sedimentary metagenomes.</title>
        <authorList>
            <person name="Kawai M."/>
            <person name="Futagami T."/>
            <person name="Toyoda A."/>
            <person name="Takaki Y."/>
            <person name="Nishi S."/>
            <person name="Hori S."/>
            <person name="Arai W."/>
            <person name="Tsubouchi T."/>
            <person name="Morono Y."/>
            <person name="Uchiyama I."/>
            <person name="Ito T."/>
            <person name="Fujiyama A."/>
            <person name="Inagaki F."/>
            <person name="Takami H."/>
        </authorList>
    </citation>
    <scope>NUCLEOTIDE SEQUENCE</scope>
    <source>
        <strain evidence="1">Expedition CK06-06</strain>
    </source>
</reference>
<name>X1B631_9ZZZZ</name>
<dbReference type="EMBL" id="BART01012083">
    <property type="protein sequence ID" value="GAG76772.1"/>
    <property type="molecule type" value="Genomic_DNA"/>
</dbReference>
<gene>
    <name evidence="1" type="ORF">S01H4_25405</name>
</gene>
<feature type="non-terminal residue" evidence="1">
    <location>
        <position position="135"/>
    </location>
</feature>
<evidence type="ECO:0000313" key="1">
    <source>
        <dbReference type="EMBL" id="GAG76772.1"/>
    </source>
</evidence>
<evidence type="ECO:0008006" key="2">
    <source>
        <dbReference type="Google" id="ProtNLM"/>
    </source>
</evidence>
<organism evidence="1">
    <name type="scientific">marine sediment metagenome</name>
    <dbReference type="NCBI Taxonomy" id="412755"/>
    <lineage>
        <taxon>unclassified sequences</taxon>
        <taxon>metagenomes</taxon>
        <taxon>ecological metagenomes</taxon>
    </lineage>
</organism>
<proteinExistence type="predicted"/>
<sequence>MSSWKDLYSEVKRRKMEALDKKDVVKAVEKHGKILAVEGRYEHPRKVIDHMYAAKHITIKPNDIMKHNLSDYDVVLIGCPGDKIPHSAFPKISEYVSLKGGWLITTDWAIKHIVEKIFPGYIRWNGQKTADAVVP</sequence>
<protein>
    <recommendedName>
        <fullName evidence="2">DJ-1/PfpI domain-containing protein</fullName>
    </recommendedName>
</protein>
<comment type="caution">
    <text evidence="1">The sequence shown here is derived from an EMBL/GenBank/DDBJ whole genome shotgun (WGS) entry which is preliminary data.</text>
</comment>
<dbReference type="AlphaFoldDB" id="X1B631"/>